<dbReference type="InterPro" id="IPR036691">
    <property type="entry name" value="Endo/exonu/phosph_ase_sf"/>
</dbReference>
<dbReference type="PANTHER" id="PTHR11200">
    <property type="entry name" value="INOSITOL 5-PHOSPHATASE"/>
    <property type="match status" value="1"/>
</dbReference>
<dbReference type="GeneID" id="96008971"/>
<evidence type="ECO:0000313" key="4">
    <source>
        <dbReference type="Proteomes" id="UP000803884"/>
    </source>
</evidence>
<dbReference type="InterPro" id="IPR000300">
    <property type="entry name" value="IPPc"/>
</dbReference>
<feature type="region of interest" description="Disordered" evidence="1">
    <location>
        <begin position="182"/>
        <end position="211"/>
    </location>
</feature>
<organism evidence="3 4">
    <name type="scientific">Cladosporium halotolerans</name>
    <dbReference type="NCBI Taxonomy" id="1052096"/>
    <lineage>
        <taxon>Eukaryota</taxon>
        <taxon>Fungi</taxon>
        <taxon>Dikarya</taxon>
        <taxon>Ascomycota</taxon>
        <taxon>Pezizomycotina</taxon>
        <taxon>Dothideomycetes</taxon>
        <taxon>Dothideomycetidae</taxon>
        <taxon>Cladosporiales</taxon>
        <taxon>Cladosporiaceae</taxon>
        <taxon>Cladosporium</taxon>
    </lineage>
</organism>
<evidence type="ECO:0000313" key="3">
    <source>
        <dbReference type="EMBL" id="KAL1583681.1"/>
    </source>
</evidence>
<accession>A0AB34KHP9</accession>
<dbReference type="Proteomes" id="UP000803884">
    <property type="component" value="Unassembled WGS sequence"/>
</dbReference>
<dbReference type="Gene3D" id="3.60.10.10">
    <property type="entry name" value="Endonuclease/exonuclease/phosphatase"/>
    <property type="match status" value="1"/>
</dbReference>
<feature type="compositionally biased region" description="Low complexity" evidence="1">
    <location>
        <begin position="195"/>
        <end position="211"/>
    </location>
</feature>
<dbReference type="RefSeq" id="XP_069226788.1">
    <property type="nucleotide sequence ID" value="XM_069376133.1"/>
</dbReference>
<dbReference type="AlphaFoldDB" id="A0AB34KHP9"/>
<dbReference type="Pfam" id="PF22669">
    <property type="entry name" value="Exo_endo_phos2"/>
    <property type="match status" value="1"/>
</dbReference>
<dbReference type="GO" id="GO:0046856">
    <property type="term" value="P:phosphatidylinositol dephosphorylation"/>
    <property type="evidence" value="ECO:0007669"/>
    <property type="project" value="InterPro"/>
</dbReference>
<keyword evidence="4" id="KW-1185">Reference proteome</keyword>
<sequence>MASLTAHITTFNCGRSLPSTSHLASSLFENTSTTLPPDLIVLCLQEIAPIGYAFLGGSFLAPYFGKFSTIVQNAVSQHFDSNTDYAPLVVQNAGLTALMVFARSDVQDSIRWIETAAVGVGMYEMGNKGAVGARLYIDGDDDTPVPMTFVSAHLAPMEDQCERRNADWKSICEGLVFTRVNDASKPSNTTEDAQPLLHSSSPESTPSQSTLFSPLSHTFFAGDLNYRTADTAPSETEHKLWPHPTSSPSHPSWRDLWANDQLNRELRAQNTLHLLAEAPVAFPPTYKYSSAAQKAAANGTPLPSGGEDGVWPWAKHRVPSWCDRVLFLAGAKPEVQRYAALPVQPTSDHRPVTLVARVPLRRPGKEGEVEVPFRMRKDWRERRAVARRYEVLVGVGAYLALTWEGEAMLLATVVGVLGGYVALRAVLAS</sequence>
<dbReference type="GO" id="GO:0004439">
    <property type="term" value="F:phosphatidylinositol-4,5-bisphosphate 5-phosphatase activity"/>
    <property type="evidence" value="ECO:0007669"/>
    <property type="project" value="TreeGrafter"/>
</dbReference>
<evidence type="ECO:0000256" key="1">
    <source>
        <dbReference type="SAM" id="MobiDB-lite"/>
    </source>
</evidence>
<name>A0AB34KHP9_9PEZI</name>
<dbReference type="InterPro" id="IPR046985">
    <property type="entry name" value="IP5"/>
</dbReference>
<proteinExistence type="predicted"/>
<dbReference type="SUPFAM" id="SSF56219">
    <property type="entry name" value="DNase I-like"/>
    <property type="match status" value="1"/>
</dbReference>
<feature type="compositionally biased region" description="Low complexity" evidence="1">
    <location>
        <begin position="242"/>
        <end position="251"/>
    </location>
</feature>
<protein>
    <recommendedName>
        <fullName evidence="2">Inositol polyphosphate-related phosphatase domain-containing protein</fullName>
    </recommendedName>
</protein>
<dbReference type="SMART" id="SM00128">
    <property type="entry name" value="IPPc"/>
    <property type="match status" value="1"/>
</dbReference>
<reference evidence="3 4" key="1">
    <citation type="journal article" date="2020" name="Microbiol. Resour. Announc.">
        <title>Draft Genome Sequence of a Cladosporium Species Isolated from the Mesophotic Ascidian Didemnum maculosum.</title>
        <authorList>
            <person name="Gioti A."/>
            <person name="Siaperas R."/>
            <person name="Nikolaivits E."/>
            <person name="Le Goff G."/>
            <person name="Ouazzani J."/>
            <person name="Kotoulas G."/>
            <person name="Topakas E."/>
        </authorList>
    </citation>
    <scope>NUCLEOTIDE SEQUENCE [LARGE SCALE GENOMIC DNA]</scope>
    <source>
        <strain evidence="3 4">TM138-S3</strain>
    </source>
</reference>
<evidence type="ECO:0000259" key="2">
    <source>
        <dbReference type="SMART" id="SM00128"/>
    </source>
</evidence>
<feature type="domain" description="Inositol polyphosphate-related phosphatase" evidence="2">
    <location>
        <begin position="2"/>
        <end position="364"/>
    </location>
</feature>
<feature type="region of interest" description="Disordered" evidence="1">
    <location>
        <begin position="231"/>
        <end position="252"/>
    </location>
</feature>
<dbReference type="PANTHER" id="PTHR11200:SF286">
    <property type="entry name" value="5-PHOSPHATASE, PUTATIVE (AFU_ORTHOLOGUE AFUA_5G07600)-RELATED"/>
    <property type="match status" value="1"/>
</dbReference>
<comment type="caution">
    <text evidence="3">The sequence shown here is derived from an EMBL/GenBank/DDBJ whole genome shotgun (WGS) entry which is preliminary data.</text>
</comment>
<gene>
    <name evidence="3" type="ORF">WHR41_07529</name>
</gene>
<dbReference type="EMBL" id="JAAQHG020000032">
    <property type="protein sequence ID" value="KAL1583681.1"/>
    <property type="molecule type" value="Genomic_DNA"/>
</dbReference>